<feature type="domain" description="Type VI secretion system component TssM1 N-terminal" evidence="5">
    <location>
        <begin position="193"/>
        <end position="453"/>
    </location>
</feature>
<keyword evidence="2" id="KW-0472">Membrane</keyword>
<gene>
    <name evidence="7" type="ORF">ACNJC6_02015</name>
</gene>
<protein>
    <submittedName>
        <fullName evidence="7">Type VI secretion protein</fullName>
    </submittedName>
</protein>
<dbReference type="Pfam" id="PF21070">
    <property type="entry name" value="IcmF_helical"/>
    <property type="match status" value="1"/>
</dbReference>
<keyword evidence="2" id="KW-1133">Transmembrane helix</keyword>
<evidence type="ECO:0000259" key="4">
    <source>
        <dbReference type="Pfam" id="PF06761"/>
    </source>
</evidence>
<dbReference type="InterPro" id="IPR027417">
    <property type="entry name" value="P-loop_NTPase"/>
</dbReference>
<dbReference type="PANTHER" id="PTHR36153">
    <property type="entry name" value="INNER MEMBRANE PROTEIN-RELATED"/>
    <property type="match status" value="1"/>
</dbReference>
<feature type="domain" description="IcmF-related" evidence="4">
    <location>
        <begin position="501"/>
        <end position="842"/>
    </location>
</feature>
<evidence type="ECO:0000256" key="2">
    <source>
        <dbReference type="SAM" id="Phobius"/>
    </source>
</evidence>
<dbReference type="NCBIfam" id="TIGR03348">
    <property type="entry name" value="VI_IcmF"/>
    <property type="match status" value="1"/>
</dbReference>
<proteinExistence type="predicted"/>
<feature type="transmembrane region" description="Helical" evidence="2">
    <location>
        <begin position="21"/>
        <end position="38"/>
    </location>
</feature>
<dbReference type="Proteomes" id="UP000196240">
    <property type="component" value="Unassembled WGS sequence"/>
</dbReference>
<evidence type="ECO:0000313" key="7">
    <source>
        <dbReference type="EMBL" id="SJX22373.1"/>
    </source>
</evidence>
<evidence type="ECO:0000259" key="5">
    <source>
        <dbReference type="Pfam" id="PF14331"/>
    </source>
</evidence>
<dbReference type="Pfam" id="PF14331">
    <property type="entry name" value="IcmF-related_N"/>
    <property type="match status" value="1"/>
</dbReference>
<evidence type="ECO:0000259" key="6">
    <source>
        <dbReference type="Pfam" id="PF21070"/>
    </source>
</evidence>
<dbReference type="PANTHER" id="PTHR36153:SF1">
    <property type="entry name" value="TYPE VI SECRETION SYSTEM COMPONENT TSSM1"/>
    <property type="match status" value="1"/>
</dbReference>
<dbReference type="InterPro" id="IPR048677">
    <property type="entry name" value="TssM1_hel"/>
</dbReference>
<accession>A0A1R7QDL7</accession>
<dbReference type="InterPro" id="IPR025743">
    <property type="entry name" value="TssM1_N"/>
</dbReference>
<dbReference type="SUPFAM" id="SSF52540">
    <property type="entry name" value="P-loop containing nucleoside triphosphate hydrolases"/>
    <property type="match status" value="1"/>
</dbReference>
<feature type="transmembrane region" description="Helical" evidence="2">
    <location>
        <begin position="44"/>
        <end position="63"/>
    </location>
</feature>
<dbReference type="Pfam" id="PF06761">
    <property type="entry name" value="IcmF-related"/>
    <property type="match status" value="1"/>
</dbReference>
<feature type="region of interest" description="Disordered" evidence="1">
    <location>
        <begin position="1253"/>
        <end position="1274"/>
    </location>
</feature>
<feature type="compositionally biased region" description="Low complexity" evidence="1">
    <location>
        <begin position="1253"/>
        <end position="1267"/>
    </location>
</feature>
<name>A0A1R7QDL7_ACIJO</name>
<feature type="transmembrane region" description="Helical" evidence="2">
    <location>
        <begin position="448"/>
        <end position="467"/>
    </location>
</feature>
<evidence type="ECO:0000259" key="3">
    <source>
        <dbReference type="Pfam" id="PF06744"/>
    </source>
</evidence>
<evidence type="ECO:0000256" key="1">
    <source>
        <dbReference type="SAM" id="MobiDB-lite"/>
    </source>
</evidence>
<dbReference type="InterPro" id="IPR010623">
    <property type="entry name" value="IcmF_C"/>
</dbReference>
<sequence>MNSLFYNVLGYVWQYVSNPKAIMAISGLVALMAMYNVIPAKIFWPLMICYVFGLMLWGIYLLIVRRRHAAQGEALADAIAHDTNAEYGKQKNKDELHLIQQQMKESIQLIRKSKLGDKKGNAALYELPWYMVIGNPAAGKSSAIYNSGLKFPFEETHQKSVSAGLSGTRHCDWFFSTEGVLLDTAGRYSVYAEDHFEWLGFLNILKKNRSKAPINGLIVIVSIAELVSNSPEKSIKLAKNLRARIQDLTERLEVFSPVYLVFSKMDLIAGFTEFFECYEVGEFDQVWGATLPYTTDGANNAVELFEKHYSILYDGLKGVSTTHLSRRHSQNISPSVMTFPLEFKSLKPALKTFIGTLFEDNPYQFKPVFRGFYFTSALQEGIIESPMTEQIAQDFLLQKGLDNENGIPTRSVSQNHGYFLKGLFSDIILKDKNLVKQHINPSRKRQRYIAFVAALFGVAIILSLWVWSYRNNQQLIADVQADLDKVVLLEKQSGQELSTQLSALLILQERMQQLDQFEEDRPLKLGFGLYQGDELQEKLKTEYLKGVEQIVLIPTQQNIAQYLQRVKSNEEKLRTNHANVELTPVAKTQQYLEPNDANPQDAYNALKAYLMMGNTQYMDASHLSDQVTRFWRSWLDNNRGQMPRGEMIQKAEQILSYSMTLAGDPKFPVLSSDSLVVDQTRQVLLSVVRGMPARDRVYNELKMRAAVRYPALTIKQMLGDANQNAILGSYALPGMFTHAAWSEYVEQAIDEVAKRPTDTKDWVLNSTQSDDLSFSGSPDQIRKQLTELYKKEYIAEWRKFLGAIHYAKAKDYGQQASFVQVLGEPENSPIRSVFDRVAKETSWDNPVVMAELAAPQTGFVAWFKRKVLRRDETQLDAKVMNQAQGPISKEFQMFYQLVRKRDDQQNKSLLDEYMQSLAQVRSKFNDLKSSGDIGPSAMSLVKSTINEQNSVFNTTQKLVDEKMSVGLSEVDQKLLQKLLMSPLTQSFESLILPAQDEMNKLWVMQVYQPFNTNLSKKYPFNSSATLQATSNEISQILGENGSIARYVKEYLDPLVIRRGYTLTSKTWKDLGISLNPQFVMNFQSYVAPSNGMATGALNQASSAPAATAQSNFQFYPIENPKFLSYTIDIDGQRMLYENGIQQWVNFVWPNAGAIPGARITAIDLDGKTHTIFEAPGEYGINRLIDGAERTQRGGSYEMIWRNQQNPELAVKVNFRLISGDANGGVGGQRSYNGMQLVDQIVTNKSVRVVAAQTTPSATAASPKAPTPGIQESRL</sequence>
<organism evidence="7 8">
    <name type="scientific">Acinetobacter johnsonii</name>
    <dbReference type="NCBI Taxonomy" id="40214"/>
    <lineage>
        <taxon>Bacteria</taxon>
        <taxon>Pseudomonadati</taxon>
        <taxon>Pseudomonadota</taxon>
        <taxon>Gammaproteobacteria</taxon>
        <taxon>Moraxellales</taxon>
        <taxon>Moraxellaceae</taxon>
        <taxon>Acinetobacter</taxon>
    </lineage>
</organism>
<evidence type="ECO:0000313" key="8">
    <source>
        <dbReference type="Proteomes" id="UP000196240"/>
    </source>
</evidence>
<dbReference type="InterPro" id="IPR017731">
    <property type="entry name" value="TssM1-like"/>
</dbReference>
<reference evidence="7 8" key="1">
    <citation type="submission" date="2017-02" db="EMBL/GenBank/DDBJ databases">
        <authorList>
            <person name="Peterson S.W."/>
        </authorList>
    </citation>
    <scope>NUCLEOTIDE SEQUENCE [LARGE SCALE GENOMIC DNA]</scope>
    <source>
        <strain evidence="7">C6</strain>
    </source>
</reference>
<dbReference type="EMBL" id="FUUY01000006">
    <property type="protein sequence ID" value="SJX22373.1"/>
    <property type="molecule type" value="Genomic_DNA"/>
</dbReference>
<keyword evidence="2" id="KW-0812">Transmembrane</keyword>
<dbReference type="InterPro" id="IPR009612">
    <property type="entry name" value="IcmF-rel"/>
</dbReference>
<dbReference type="AlphaFoldDB" id="A0A1R7QDL7"/>
<dbReference type="InterPro" id="IPR053156">
    <property type="entry name" value="T6SS_TssM-like"/>
</dbReference>
<dbReference type="Pfam" id="PF06744">
    <property type="entry name" value="IcmF_C"/>
    <property type="match status" value="1"/>
</dbReference>
<feature type="domain" description="Type VI secretion system component TssM1 helical" evidence="6">
    <location>
        <begin position="993"/>
        <end position="1083"/>
    </location>
</feature>
<feature type="domain" description="Type VI secretion system IcmF C-terminal" evidence="3">
    <location>
        <begin position="1112"/>
        <end position="1204"/>
    </location>
</feature>